<keyword evidence="1" id="KW-0472">Membrane</keyword>
<feature type="transmembrane region" description="Helical" evidence="1">
    <location>
        <begin position="174"/>
        <end position="193"/>
    </location>
</feature>
<gene>
    <name evidence="2" type="ORF">Fcan01_26541</name>
</gene>
<dbReference type="EMBL" id="LNIX01000044">
    <property type="protein sequence ID" value="OXA38720.1"/>
    <property type="molecule type" value="Genomic_DNA"/>
</dbReference>
<dbReference type="AlphaFoldDB" id="A0A226D0Z5"/>
<accession>A0A226D0Z5</accession>
<feature type="transmembrane region" description="Helical" evidence="1">
    <location>
        <begin position="100"/>
        <end position="122"/>
    </location>
</feature>
<reference evidence="2 3" key="1">
    <citation type="submission" date="2015-12" db="EMBL/GenBank/DDBJ databases">
        <title>The genome of Folsomia candida.</title>
        <authorList>
            <person name="Faddeeva A."/>
            <person name="Derks M.F."/>
            <person name="Anvar Y."/>
            <person name="Smit S."/>
            <person name="Van Straalen N."/>
            <person name="Roelofs D."/>
        </authorList>
    </citation>
    <scope>NUCLEOTIDE SEQUENCE [LARGE SCALE GENOMIC DNA]</scope>
    <source>
        <strain evidence="2 3">VU population</strain>
        <tissue evidence="2">Whole body</tissue>
    </source>
</reference>
<comment type="caution">
    <text evidence="2">The sequence shown here is derived from an EMBL/GenBank/DDBJ whole genome shotgun (WGS) entry which is preliminary data.</text>
</comment>
<dbReference type="Proteomes" id="UP000198287">
    <property type="component" value="Unassembled WGS sequence"/>
</dbReference>
<proteinExistence type="predicted"/>
<organism evidence="2 3">
    <name type="scientific">Folsomia candida</name>
    <name type="common">Springtail</name>
    <dbReference type="NCBI Taxonomy" id="158441"/>
    <lineage>
        <taxon>Eukaryota</taxon>
        <taxon>Metazoa</taxon>
        <taxon>Ecdysozoa</taxon>
        <taxon>Arthropoda</taxon>
        <taxon>Hexapoda</taxon>
        <taxon>Collembola</taxon>
        <taxon>Entomobryomorpha</taxon>
        <taxon>Isotomoidea</taxon>
        <taxon>Isotomidae</taxon>
        <taxon>Proisotominae</taxon>
        <taxon>Folsomia</taxon>
    </lineage>
</organism>
<evidence type="ECO:0000313" key="3">
    <source>
        <dbReference type="Proteomes" id="UP000198287"/>
    </source>
</evidence>
<sequence length="196" mass="22290">MKWSYTKRNFPVYSGNLCKSWSLFAMFTVVDRLGTNGCYGKMMEATLNFGCTLNLLLFSYGWNPNVEAARLLNALVKFDKHFDTTSSQKRAHNKWTALKVMLFLVSSVPESTCFCVAAHFLMDPCSPPLLGSILLNCPNCETVDRNEVEWYALVGLIVGDTLHTITAMHNGCFYFLYVILVTFYSLLQYVTVLEKR</sequence>
<protein>
    <submittedName>
        <fullName evidence="2">Uncharacterized protein</fullName>
    </submittedName>
</protein>
<evidence type="ECO:0000256" key="1">
    <source>
        <dbReference type="SAM" id="Phobius"/>
    </source>
</evidence>
<evidence type="ECO:0000313" key="2">
    <source>
        <dbReference type="EMBL" id="OXA38720.1"/>
    </source>
</evidence>
<keyword evidence="1" id="KW-0812">Transmembrane</keyword>
<keyword evidence="3" id="KW-1185">Reference proteome</keyword>
<name>A0A226D0Z5_FOLCA</name>
<keyword evidence="1" id="KW-1133">Transmembrane helix</keyword>